<comment type="caution">
    <text evidence="1">The sequence shown here is derived from an EMBL/GenBank/DDBJ whole genome shotgun (WGS) entry which is preliminary data.</text>
</comment>
<protein>
    <submittedName>
        <fullName evidence="1">Uncharacterized protein</fullName>
    </submittedName>
</protein>
<evidence type="ECO:0000313" key="1">
    <source>
        <dbReference type="EMBL" id="CAH0044749.1"/>
    </source>
</evidence>
<feature type="non-terminal residue" evidence="1">
    <location>
        <position position="1"/>
    </location>
</feature>
<gene>
    <name evidence="1" type="ORF">CSOL1703_00010488</name>
</gene>
<evidence type="ECO:0000313" key="2">
    <source>
        <dbReference type="Proteomes" id="UP000775872"/>
    </source>
</evidence>
<organism evidence="1 2">
    <name type="scientific">Clonostachys solani</name>
    <dbReference type="NCBI Taxonomy" id="160281"/>
    <lineage>
        <taxon>Eukaryota</taxon>
        <taxon>Fungi</taxon>
        <taxon>Dikarya</taxon>
        <taxon>Ascomycota</taxon>
        <taxon>Pezizomycotina</taxon>
        <taxon>Sordariomycetes</taxon>
        <taxon>Hypocreomycetidae</taxon>
        <taxon>Hypocreales</taxon>
        <taxon>Bionectriaceae</taxon>
        <taxon>Clonostachys</taxon>
    </lineage>
</organism>
<proteinExistence type="predicted"/>
<sequence length="276" mass="30251">VFILIFLDLKPVSDPYATISDHSIAEEIFEASSFYLYSLPKVSPIYMEPRLRSKSILCLATSGAEFSLGSSIVNLVFDIRGLAGIDEALGTQASGPSHQGKLVQVFKHLLHTDVSDRTNSPLDGLSRAKSSKAAGLVLGIDFINQDILRLEHTEQLGPAVKLETYSIPPLSLQDVDTLTEDLIYSALHSAKAFLLTGHDTTSNKLTYIPAIMNQQGRLHQPAETARTTGAWKGLTVRTPAGDEYCLDNPSRYIHQGLIHRYGAVYRETARDSPPET</sequence>
<dbReference type="Proteomes" id="UP000775872">
    <property type="component" value="Unassembled WGS sequence"/>
</dbReference>
<accession>A0A9N9W6Z5</accession>
<name>A0A9N9W6Z5_9HYPO</name>
<dbReference type="EMBL" id="CABFOC020000007">
    <property type="protein sequence ID" value="CAH0044749.1"/>
    <property type="molecule type" value="Genomic_DNA"/>
</dbReference>
<dbReference type="AlphaFoldDB" id="A0A9N9W6Z5"/>
<feature type="non-terminal residue" evidence="1">
    <location>
        <position position="276"/>
    </location>
</feature>
<reference evidence="1" key="1">
    <citation type="submission" date="2021-10" db="EMBL/GenBank/DDBJ databases">
        <authorList>
            <person name="Piombo E."/>
        </authorList>
    </citation>
    <scope>NUCLEOTIDE SEQUENCE</scope>
</reference>
<keyword evidence="2" id="KW-1185">Reference proteome</keyword>